<dbReference type="InterPro" id="IPR004358">
    <property type="entry name" value="Sig_transdc_His_kin-like_C"/>
</dbReference>
<dbReference type="InterPro" id="IPR035965">
    <property type="entry name" value="PAS-like_dom_sf"/>
</dbReference>
<dbReference type="InterPro" id="IPR005467">
    <property type="entry name" value="His_kinase_dom"/>
</dbReference>
<dbReference type="CDD" id="cd00130">
    <property type="entry name" value="PAS"/>
    <property type="match status" value="1"/>
</dbReference>
<keyword evidence="17" id="KW-1185">Reference proteome</keyword>
<dbReference type="SUPFAM" id="SSF55890">
    <property type="entry name" value="Sporulation response regulatory protein Spo0B"/>
    <property type="match status" value="1"/>
</dbReference>
<keyword evidence="8" id="KW-0547">Nucleotide-binding</keyword>
<protein>
    <recommendedName>
        <fullName evidence="3">histidine kinase</fullName>
        <ecNumber evidence="3">2.7.13.3</ecNumber>
    </recommendedName>
</protein>
<dbReference type="InterPro" id="IPR000014">
    <property type="entry name" value="PAS"/>
</dbReference>
<evidence type="ECO:0000256" key="4">
    <source>
        <dbReference type="ARBA" id="ARBA00022475"/>
    </source>
</evidence>
<reference evidence="16 17" key="1">
    <citation type="submission" date="2016-10" db="EMBL/GenBank/DDBJ databases">
        <authorList>
            <person name="de Groot N.N."/>
        </authorList>
    </citation>
    <scope>NUCLEOTIDE SEQUENCE [LARGE SCALE GENOMIC DNA]</scope>
    <source>
        <strain evidence="16 17">CGMCC 1.11147</strain>
    </source>
</reference>
<dbReference type="SUPFAM" id="SSF55785">
    <property type="entry name" value="PYP-like sensor domain (PAS domain)"/>
    <property type="match status" value="1"/>
</dbReference>
<dbReference type="GO" id="GO:0005886">
    <property type="term" value="C:plasma membrane"/>
    <property type="evidence" value="ECO:0007669"/>
    <property type="project" value="UniProtKB-SubCell"/>
</dbReference>
<evidence type="ECO:0000256" key="2">
    <source>
        <dbReference type="ARBA" id="ARBA00004651"/>
    </source>
</evidence>
<evidence type="ECO:0000256" key="8">
    <source>
        <dbReference type="ARBA" id="ARBA00022741"/>
    </source>
</evidence>
<evidence type="ECO:0000256" key="11">
    <source>
        <dbReference type="ARBA" id="ARBA00022989"/>
    </source>
</evidence>
<name>A0A1H0H5M7_9ACTN</name>
<dbReference type="Pfam" id="PF14689">
    <property type="entry name" value="SPOB_a"/>
    <property type="match status" value="1"/>
</dbReference>
<keyword evidence="9 16" id="KW-0418">Kinase</keyword>
<dbReference type="SUPFAM" id="SSF55874">
    <property type="entry name" value="ATPase domain of HSP90 chaperone/DNA topoisomerase II/histidine kinase"/>
    <property type="match status" value="1"/>
</dbReference>
<dbReference type="InterPro" id="IPR016120">
    <property type="entry name" value="Sig_transdc_His_kin_SpoOB"/>
</dbReference>
<keyword evidence="13 14" id="KW-0472">Membrane</keyword>
<organism evidence="16 17">
    <name type="scientific">Nocardioides szechwanensis</name>
    <dbReference type="NCBI Taxonomy" id="1005944"/>
    <lineage>
        <taxon>Bacteria</taxon>
        <taxon>Bacillati</taxon>
        <taxon>Actinomycetota</taxon>
        <taxon>Actinomycetes</taxon>
        <taxon>Propionibacteriales</taxon>
        <taxon>Nocardioidaceae</taxon>
        <taxon>Nocardioides</taxon>
    </lineage>
</organism>
<dbReference type="Gene3D" id="1.10.287.130">
    <property type="match status" value="1"/>
</dbReference>
<dbReference type="PRINTS" id="PR00344">
    <property type="entry name" value="BCTRLSENSOR"/>
</dbReference>
<feature type="domain" description="Histidine kinase" evidence="15">
    <location>
        <begin position="346"/>
        <end position="543"/>
    </location>
</feature>
<comment type="catalytic activity">
    <reaction evidence="1">
        <text>ATP + protein L-histidine = ADP + protein N-phospho-L-histidine.</text>
        <dbReference type="EC" id="2.7.13.3"/>
    </reaction>
</comment>
<dbReference type="Pfam" id="PF02518">
    <property type="entry name" value="HATPase_c"/>
    <property type="match status" value="1"/>
</dbReference>
<keyword evidence="5" id="KW-0597">Phosphoprotein</keyword>
<dbReference type="InterPro" id="IPR029151">
    <property type="entry name" value="Sensor-like_sf"/>
</dbReference>
<keyword evidence="12" id="KW-0902">Two-component regulatory system</keyword>
<evidence type="ECO:0000259" key="15">
    <source>
        <dbReference type="PROSITE" id="PS50109"/>
    </source>
</evidence>
<evidence type="ECO:0000256" key="7">
    <source>
        <dbReference type="ARBA" id="ARBA00022692"/>
    </source>
</evidence>
<dbReference type="Gene3D" id="3.30.565.10">
    <property type="entry name" value="Histidine kinase-like ATPase, C-terminal domain"/>
    <property type="match status" value="1"/>
</dbReference>
<dbReference type="SMART" id="SM00387">
    <property type="entry name" value="HATPase_c"/>
    <property type="match status" value="1"/>
</dbReference>
<dbReference type="SMART" id="SM00091">
    <property type="entry name" value="PAS"/>
    <property type="match status" value="1"/>
</dbReference>
<evidence type="ECO:0000256" key="14">
    <source>
        <dbReference type="SAM" id="Phobius"/>
    </source>
</evidence>
<evidence type="ECO:0000313" key="16">
    <source>
        <dbReference type="EMBL" id="SDO14390.1"/>
    </source>
</evidence>
<dbReference type="InterPro" id="IPR039506">
    <property type="entry name" value="SPOB_a"/>
</dbReference>
<dbReference type="Gene3D" id="3.30.450.20">
    <property type="entry name" value="PAS domain"/>
    <property type="match status" value="2"/>
</dbReference>
<dbReference type="InterPro" id="IPR050428">
    <property type="entry name" value="TCS_sensor_his_kinase"/>
</dbReference>
<evidence type="ECO:0000256" key="13">
    <source>
        <dbReference type="ARBA" id="ARBA00023136"/>
    </source>
</evidence>
<dbReference type="InterPro" id="IPR003594">
    <property type="entry name" value="HATPase_dom"/>
</dbReference>
<dbReference type="PANTHER" id="PTHR45436">
    <property type="entry name" value="SENSOR HISTIDINE KINASE YKOH"/>
    <property type="match status" value="1"/>
</dbReference>
<evidence type="ECO:0000256" key="1">
    <source>
        <dbReference type="ARBA" id="ARBA00000085"/>
    </source>
</evidence>
<dbReference type="GO" id="GO:0005524">
    <property type="term" value="F:ATP binding"/>
    <property type="evidence" value="ECO:0007669"/>
    <property type="project" value="UniProtKB-KW"/>
</dbReference>
<sequence length="547" mass="57938">MWSRLRRAGRLSLAGQFLLLQLAVLVVVVAVASVVSVRQSEADFRDTRGARLSATAESLASTDAVREAMEQRDNRAAIAFYAQQRADDVGASAVYVTDPDGVVVFGTDPNRTGESVDLGSGDALETRSWTGDITDRGRTAIAATVPILSDNDDEEGGPPAGTLVGIVVVTEDYPPLTERLGRTFDDLVLFLGIGLVLGVAGSLLLSRLIRRRTRGLEPAEIAALADQREALLTSIREGLVAVGPDGRILLASDSARDLLDLPADSHGRPVTDLSLPPRVVELLVGAEEVRDAPLVVGGRVLVLNRNQVVQDGRVIGTVTTLRDRTELLALQSQLSARESVTETLRAQTHEFSNQLHTLSGLLQLGEYDDAAQVIGTLSRRRAEISDAVLARVQDPAVAALLVAKVSLAAERNVELVLHDGTVLPRLDPDLSADVGSVVGNLVDNAVEAVVSARPVRGAGGRVEVRLGRDGDAVVVQVADSGPGVPADKVEEIFRRGFSTKPSDASGRGVGLALVQVVCERRGGSVSVHNDGGAVFTARLREVARWRS</sequence>
<dbReference type="SUPFAM" id="SSF103190">
    <property type="entry name" value="Sensory domain-like"/>
    <property type="match status" value="1"/>
</dbReference>
<keyword evidence="10" id="KW-0067">ATP-binding</keyword>
<keyword evidence="4" id="KW-1003">Cell membrane</keyword>
<dbReference type="Proteomes" id="UP000199004">
    <property type="component" value="Unassembled WGS sequence"/>
</dbReference>
<evidence type="ECO:0000256" key="3">
    <source>
        <dbReference type="ARBA" id="ARBA00012438"/>
    </source>
</evidence>
<gene>
    <name evidence="16" type="ORF">SAMN05192576_3468</name>
</gene>
<dbReference type="PANTHER" id="PTHR45436:SF5">
    <property type="entry name" value="SENSOR HISTIDINE KINASE TRCS"/>
    <property type="match status" value="1"/>
</dbReference>
<comment type="subcellular location">
    <subcellularLocation>
        <location evidence="2">Cell membrane</location>
        <topology evidence="2">Multi-pass membrane protein</topology>
    </subcellularLocation>
</comment>
<keyword evidence="11 14" id="KW-1133">Transmembrane helix</keyword>
<dbReference type="AlphaFoldDB" id="A0A1H0H5M7"/>
<evidence type="ECO:0000313" key="17">
    <source>
        <dbReference type="Proteomes" id="UP000199004"/>
    </source>
</evidence>
<dbReference type="RefSeq" id="WP_091026057.1">
    <property type="nucleotide sequence ID" value="NZ_BKAE01000008.1"/>
</dbReference>
<evidence type="ECO:0000256" key="10">
    <source>
        <dbReference type="ARBA" id="ARBA00022840"/>
    </source>
</evidence>
<dbReference type="InterPro" id="IPR033463">
    <property type="entry name" value="sCache_3"/>
</dbReference>
<dbReference type="GO" id="GO:0000155">
    <property type="term" value="F:phosphorelay sensor kinase activity"/>
    <property type="evidence" value="ECO:0007669"/>
    <property type="project" value="InterPro"/>
</dbReference>
<dbReference type="OrthoDB" id="9792686at2"/>
<dbReference type="Pfam" id="PF17203">
    <property type="entry name" value="sCache_3_2"/>
    <property type="match status" value="1"/>
</dbReference>
<dbReference type="CDD" id="cd18773">
    <property type="entry name" value="PDC1_HK_sensor"/>
    <property type="match status" value="1"/>
</dbReference>
<evidence type="ECO:0000256" key="6">
    <source>
        <dbReference type="ARBA" id="ARBA00022679"/>
    </source>
</evidence>
<dbReference type="STRING" id="1005944.SAMN05192576_3468"/>
<accession>A0A1H0H5M7</accession>
<keyword evidence="7 14" id="KW-0812">Transmembrane</keyword>
<dbReference type="PROSITE" id="PS50109">
    <property type="entry name" value="HIS_KIN"/>
    <property type="match status" value="1"/>
</dbReference>
<proteinExistence type="predicted"/>
<dbReference type="EC" id="2.7.13.3" evidence="3"/>
<dbReference type="EMBL" id="FNIC01000006">
    <property type="protein sequence ID" value="SDO14390.1"/>
    <property type="molecule type" value="Genomic_DNA"/>
</dbReference>
<dbReference type="InterPro" id="IPR036890">
    <property type="entry name" value="HATPase_C_sf"/>
</dbReference>
<feature type="transmembrane region" description="Helical" evidence="14">
    <location>
        <begin position="187"/>
        <end position="205"/>
    </location>
</feature>
<keyword evidence="6" id="KW-0808">Transferase</keyword>
<evidence type="ECO:0000256" key="5">
    <source>
        <dbReference type="ARBA" id="ARBA00022553"/>
    </source>
</evidence>
<evidence type="ECO:0000256" key="12">
    <source>
        <dbReference type="ARBA" id="ARBA00023012"/>
    </source>
</evidence>
<evidence type="ECO:0000256" key="9">
    <source>
        <dbReference type="ARBA" id="ARBA00022777"/>
    </source>
</evidence>